<keyword evidence="3" id="KW-1185">Reference proteome</keyword>
<feature type="compositionally biased region" description="Basic and acidic residues" evidence="1">
    <location>
        <begin position="1"/>
        <end position="18"/>
    </location>
</feature>
<accession>A0A151I4H3</accession>
<evidence type="ECO:0000313" key="2">
    <source>
        <dbReference type="EMBL" id="KYM84749.1"/>
    </source>
</evidence>
<organism evidence="2 3">
    <name type="scientific">Atta colombica</name>
    <dbReference type="NCBI Taxonomy" id="520822"/>
    <lineage>
        <taxon>Eukaryota</taxon>
        <taxon>Metazoa</taxon>
        <taxon>Ecdysozoa</taxon>
        <taxon>Arthropoda</taxon>
        <taxon>Hexapoda</taxon>
        <taxon>Insecta</taxon>
        <taxon>Pterygota</taxon>
        <taxon>Neoptera</taxon>
        <taxon>Endopterygota</taxon>
        <taxon>Hymenoptera</taxon>
        <taxon>Apocrita</taxon>
        <taxon>Aculeata</taxon>
        <taxon>Formicoidea</taxon>
        <taxon>Formicidae</taxon>
        <taxon>Myrmicinae</taxon>
        <taxon>Atta</taxon>
    </lineage>
</organism>
<name>A0A151I4H3_9HYME</name>
<protein>
    <submittedName>
        <fullName evidence="2">Uncharacterized protein</fullName>
    </submittedName>
</protein>
<dbReference type="Proteomes" id="UP000078540">
    <property type="component" value="Unassembled WGS sequence"/>
</dbReference>
<reference evidence="2 3" key="1">
    <citation type="submission" date="2015-09" db="EMBL/GenBank/DDBJ databases">
        <title>Atta colombica WGS genome.</title>
        <authorList>
            <person name="Nygaard S."/>
            <person name="Hu H."/>
            <person name="Boomsma J."/>
            <person name="Zhang G."/>
        </authorList>
    </citation>
    <scope>NUCLEOTIDE SEQUENCE [LARGE SCALE GENOMIC DNA]</scope>
    <source>
        <strain evidence="2">Treedump-2</strain>
        <tissue evidence="2">Whole body</tissue>
    </source>
</reference>
<gene>
    <name evidence="2" type="ORF">ALC53_05062</name>
</gene>
<feature type="region of interest" description="Disordered" evidence="1">
    <location>
        <begin position="1"/>
        <end position="27"/>
    </location>
</feature>
<sequence length="77" mass="8655">MFQKKEAERMRERGRETEGDVGAEDAISSGAPIPAHAAVAGGYQCSSLLWRAAPLFSPWIAEWLRRPYRWCSTIICD</sequence>
<dbReference type="AlphaFoldDB" id="A0A151I4H3"/>
<proteinExistence type="predicted"/>
<evidence type="ECO:0000256" key="1">
    <source>
        <dbReference type="SAM" id="MobiDB-lite"/>
    </source>
</evidence>
<evidence type="ECO:0000313" key="3">
    <source>
        <dbReference type="Proteomes" id="UP000078540"/>
    </source>
</evidence>
<dbReference type="EMBL" id="KQ976460">
    <property type="protein sequence ID" value="KYM84749.1"/>
    <property type="molecule type" value="Genomic_DNA"/>
</dbReference>